<reference evidence="1" key="1">
    <citation type="journal article" date="2021" name="Proc. Natl. Acad. Sci. U.S.A.">
        <title>A Catalog of Tens of Thousands of Viruses from Human Metagenomes Reveals Hidden Associations with Chronic Diseases.</title>
        <authorList>
            <person name="Tisza M.J."/>
            <person name="Buck C.B."/>
        </authorList>
    </citation>
    <scope>NUCLEOTIDE SEQUENCE</scope>
    <source>
        <strain evidence="1">Ct2wG4</strain>
    </source>
</reference>
<sequence>MISKYLSFLFVTSKRLSQIRYKSRMYKDERKIIG</sequence>
<evidence type="ECO:0000313" key="1">
    <source>
        <dbReference type="EMBL" id="DAE23482.1"/>
    </source>
</evidence>
<dbReference type="EMBL" id="BK015754">
    <property type="protein sequence ID" value="DAE23482.1"/>
    <property type="molecule type" value="Genomic_DNA"/>
</dbReference>
<organism evidence="1">
    <name type="scientific">Siphoviridae sp. ct2wG4</name>
    <dbReference type="NCBI Taxonomy" id="2826278"/>
    <lineage>
        <taxon>Viruses</taxon>
        <taxon>Duplodnaviria</taxon>
        <taxon>Heunggongvirae</taxon>
        <taxon>Uroviricota</taxon>
        <taxon>Caudoviricetes</taxon>
    </lineage>
</organism>
<name>A0A8S5QWY2_9CAUD</name>
<protein>
    <submittedName>
        <fullName evidence="1">Uncharacterized protein</fullName>
    </submittedName>
</protein>
<proteinExistence type="predicted"/>
<accession>A0A8S5QWY2</accession>